<evidence type="ECO:0000313" key="1">
    <source>
        <dbReference type="EMBL" id="TDO01424.1"/>
    </source>
</evidence>
<protein>
    <submittedName>
        <fullName evidence="1">Uncharacterized protein</fullName>
    </submittedName>
</protein>
<reference evidence="1 2" key="1">
    <citation type="submission" date="2019-03" db="EMBL/GenBank/DDBJ databases">
        <title>Freshwater and sediment microbial communities from various areas in North America, analyzing microbe dynamics in response to fracking.</title>
        <authorList>
            <person name="Lamendella R."/>
        </authorList>
    </citation>
    <scope>NUCLEOTIDE SEQUENCE [LARGE SCALE GENOMIC DNA]</scope>
    <source>
        <strain evidence="1 2">114D</strain>
    </source>
</reference>
<sequence>MFVLFIYDCSNMHNLSDNTFKKASQDELIFICHNMPRGMVSMIQARTGATRSEILYQLRNGAKVQKTEIIRAAREILFVVTGLSYEKEKQRQ</sequence>
<proteinExistence type="predicted"/>
<comment type="caution">
    <text evidence="1">The sequence shown here is derived from an EMBL/GenBank/DDBJ whole genome shotgun (WGS) entry which is preliminary data.</text>
</comment>
<name>A0A4R6H0U4_9BACT</name>
<gene>
    <name evidence="1" type="ORF">DET52_105283</name>
</gene>
<dbReference type="Proteomes" id="UP000294848">
    <property type="component" value="Unassembled WGS sequence"/>
</dbReference>
<accession>A0A4R6H0U4</accession>
<dbReference type="AlphaFoldDB" id="A0A4R6H0U4"/>
<dbReference type="EMBL" id="SNWI01000005">
    <property type="protein sequence ID" value="TDO01424.1"/>
    <property type="molecule type" value="Genomic_DNA"/>
</dbReference>
<organism evidence="1 2">
    <name type="scientific">Sunxiuqinia elliptica</name>
    <dbReference type="NCBI Taxonomy" id="655355"/>
    <lineage>
        <taxon>Bacteria</taxon>
        <taxon>Pseudomonadati</taxon>
        <taxon>Bacteroidota</taxon>
        <taxon>Bacteroidia</taxon>
        <taxon>Marinilabiliales</taxon>
        <taxon>Prolixibacteraceae</taxon>
        <taxon>Sunxiuqinia</taxon>
    </lineage>
</organism>
<evidence type="ECO:0000313" key="2">
    <source>
        <dbReference type="Proteomes" id="UP000294848"/>
    </source>
</evidence>